<feature type="transmembrane region" description="Helical" evidence="10">
    <location>
        <begin position="150"/>
        <end position="171"/>
    </location>
</feature>
<evidence type="ECO:0000313" key="12">
    <source>
        <dbReference type="Proteomes" id="UP000005203"/>
    </source>
</evidence>
<dbReference type="PANTHER" id="PTHR21137">
    <property type="entry name" value="ODORANT RECEPTOR"/>
    <property type="match status" value="1"/>
</dbReference>
<feature type="transmembrane region" description="Helical" evidence="10">
    <location>
        <begin position="731"/>
        <end position="748"/>
    </location>
</feature>
<feature type="transmembrane region" description="Helical" evidence="10">
    <location>
        <begin position="294"/>
        <end position="318"/>
    </location>
</feature>
<keyword evidence="3" id="KW-0716">Sensory transduction</keyword>
<dbReference type="RefSeq" id="XP_026300225.1">
    <property type="nucleotide sequence ID" value="XM_026444440.1"/>
</dbReference>
<evidence type="ECO:0000256" key="4">
    <source>
        <dbReference type="ARBA" id="ARBA00022692"/>
    </source>
</evidence>
<feature type="transmembrane region" description="Helical" evidence="10">
    <location>
        <begin position="63"/>
        <end position="86"/>
    </location>
</feature>
<feature type="transmembrane region" description="Helical" evidence="10">
    <location>
        <begin position="553"/>
        <end position="578"/>
    </location>
</feature>
<dbReference type="InterPro" id="IPR004117">
    <property type="entry name" value="7tm6_olfct_rcpt"/>
</dbReference>
<evidence type="ECO:0000313" key="11">
    <source>
        <dbReference type="EnsemblMetazoa" id="XP_026300225"/>
    </source>
</evidence>
<name>A0A7M7MS87_APIME</name>
<keyword evidence="6 10" id="KW-1133">Transmembrane helix</keyword>
<keyword evidence="12" id="KW-1185">Reference proteome</keyword>
<gene>
    <name evidence="13" type="primary">LOC724462</name>
</gene>
<evidence type="ECO:0000256" key="1">
    <source>
        <dbReference type="ARBA" id="ARBA00004651"/>
    </source>
</evidence>
<evidence type="ECO:0000256" key="2">
    <source>
        <dbReference type="ARBA" id="ARBA00022475"/>
    </source>
</evidence>
<dbReference type="Pfam" id="PF02949">
    <property type="entry name" value="7tm_6"/>
    <property type="match status" value="2"/>
</dbReference>
<keyword evidence="5" id="KW-0552">Olfaction</keyword>
<feature type="transmembrane region" description="Helical" evidence="10">
    <location>
        <begin position="465"/>
        <end position="483"/>
    </location>
</feature>
<evidence type="ECO:0000256" key="10">
    <source>
        <dbReference type="SAM" id="Phobius"/>
    </source>
</evidence>
<evidence type="ECO:0000256" key="9">
    <source>
        <dbReference type="ARBA" id="ARBA00023224"/>
    </source>
</evidence>
<dbReference type="GO" id="GO:0005549">
    <property type="term" value="F:odorant binding"/>
    <property type="evidence" value="ECO:0007669"/>
    <property type="project" value="InterPro"/>
</dbReference>
<feature type="transmembrane region" description="Helical" evidence="10">
    <location>
        <begin position="696"/>
        <end position="719"/>
    </location>
</feature>
<evidence type="ECO:0000256" key="6">
    <source>
        <dbReference type="ARBA" id="ARBA00022989"/>
    </source>
</evidence>
<feature type="transmembrane region" description="Helical" evidence="10">
    <location>
        <begin position="495"/>
        <end position="518"/>
    </location>
</feature>
<evidence type="ECO:0000256" key="3">
    <source>
        <dbReference type="ARBA" id="ARBA00022606"/>
    </source>
</evidence>
<evidence type="ECO:0000313" key="13">
    <source>
        <dbReference type="RefSeq" id="XP_026300225.1"/>
    </source>
</evidence>
<keyword evidence="2" id="KW-1003">Cell membrane</keyword>
<dbReference type="AlphaFoldDB" id="A0A7M7MS87"/>
<dbReference type="EnsemblMetazoa" id="XM_026444440">
    <property type="protein sequence ID" value="XP_026300225"/>
    <property type="gene ID" value="LOC724462"/>
</dbReference>
<proteinExistence type="predicted"/>
<organism evidence="11">
    <name type="scientific">Apis mellifera</name>
    <name type="common">Honeybee</name>
    <dbReference type="NCBI Taxonomy" id="7460"/>
    <lineage>
        <taxon>Eukaryota</taxon>
        <taxon>Metazoa</taxon>
        <taxon>Ecdysozoa</taxon>
        <taxon>Arthropoda</taxon>
        <taxon>Hexapoda</taxon>
        <taxon>Insecta</taxon>
        <taxon>Pterygota</taxon>
        <taxon>Neoptera</taxon>
        <taxon>Endopterygota</taxon>
        <taxon>Hymenoptera</taxon>
        <taxon>Apocrita</taxon>
        <taxon>Aculeata</taxon>
        <taxon>Apoidea</taxon>
        <taxon>Anthophila</taxon>
        <taxon>Apidae</taxon>
        <taxon>Apis</taxon>
    </lineage>
</organism>
<keyword evidence="7 10" id="KW-0472">Membrane</keyword>
<dbReference type="GeneID" id="724462"/>
<feature type="transmembrane region" description="Helical" evidence="10">
    <location>
        <begin position="98"/>
        <end position="115"/>
    </location>
</feature>
<sequence>MQENISKIAPCTPQSIIRAAGGCDMNGLLNGGDASMTMTAAFMKLVGLWTAKNRREQRARKFALIYTVAAMLFALWIEFTDFYYSFGDFSTCLFNTCNIIYITMPLLKIFVIVLNKKDFFHLIFYTEKHFYKDNYDEHEQRIFTNCRRQCIIFVCFLTFSTKGTLVCYIVSPLVENIGKNQSERALPFNMWVNLPLSTSPYYEIIFTIQVLSLYHIGVGYFCFDNLLCVLNLQLAGQFQILQYKMANIVDLLKEKNEKRIINTSYFAKKCYEAFKKCIREHQALIAYCEKLEKVFSLIILCQVLTFSLIICLDGYQIILPESPVRRRLIFAFHLAACICQLLMFTYSCDCIIQESSSVALAVYDGPWPSLSESAMRKDLTLVILRSGVPCCLTARGFFVVSLETYTRVLSTAISYFTLLRQSTLEIVTMQSENQLDVSITLSTFFLRNIGLWMSDDPGEQRRMRILLVYTVWILLLGMIINGRDLYFTFLYNGDILYALTNNVTMVMGLIKIYIILLYKGKFLNLIVHMQQNFWNVNYDYHEKEILDDCRKTCIFFVSSLTTIGICAMLSYLMTPFAIRSGNNESERMLPFNMWLDMPLSKTPYYEITFLIQAMCVYYIGISNFCFDTVFCIMAVHLAGQFRILQYRFTKLCDTDNQICKKNLILEEQMQKFHEKFKKYVRRHQALIDYHQKLENVYTTIMLSQVLLFSVLICLFGYQVLLATASLARRSIFIFLLMGAMFLLFMFTFSCNGVMEQSDNVAVGTYSALWTVMPMEKFGRMLRKDLIMVIMRSRRVCCLTANRFFPISLETYTKILSTAVSYFTLLSKHVDNS</sequence>
<reference evidence="13" key="2">
    <citation type="submission" date="2025-04" db="UniProtKB">
        <authorList>
            <consortium name="RefSeq"/>
        </authorList>
    </citation>
    <scope>IDENTIFICATION</scope>
    <source>
        <strain evidence="13">DH4</strain>
        <tissue evidence="13">Whole body</tissue>
    </source>
</reference>
<dbReference type="GO" id="GO:0007165">
    <property type="term" value="P:signal transduction"/>
    <property type="evidence" value="ECO:0007669"/>
    <property type="project" value="UniProtKB-KW"/>
</dbReference>
<feature type="transmembrane region" description="Helical" evidence="10">
    <location>
        <begin position="330"/>
        <end position="348"/>
    </location>
</feature>
<dbReference type="Proteomes" id="UP000005203">
    <property type="component" value="Linkage group LG12"/>
</dbReference>
<comment type="subcellular location">
    <subcellularLocation>
        <location evidence="1">Cell membrane</location>
        <topology evidence="1">Multi-pass membrane protein</topology>
    </subcellularLocation>
</comment>
<keyword evidence="4 10" id="KW-0812">Transmembrane</keyword>
<dbReference type="PANTHER" id="PTHR21137:SF35">
    <property type="entry name" value="ODORANT RECEPTOR 19A-RELATED"/>
    <property type="match status" value="1"/>
</dbReference>
<accession>A0A7M7MS87</accession>
<feature type="transmembrane region" description="Helical" evidence="10">
    <location>
        <begin position="201"/>
        <end position="223"/>
    </location>
</feature>
<reference evidence="11" key="1">
    <citation type="submission" date="2021-01" db="UniProtKB">
        <authorList>
            <consortium name="EnsemblMetazoa"/>
        </authorList>
    </citation>
    <scope>IDENTIFICATION</scope>
    <source>
        <strain evidence="11">DH4</strain>
    </source>
</reference>
<dbReference type="OrthoDB" id="8185860at2759"/>
<dbReference type="KEGG" id="ame:724462"/>
<dbReference type="GO" id="GO:0005886">
    <property type="term" value="C:plasma membrane"/>
    <property type="evidence" value="ECO:0007669"/>
    <property type="project" value="UniProtKB-SubCell"/>
</dbReference>
<evidence type="ECO:0000256" key="8">
    <source>
        <dbReference type="ARBA" id="ARBA00023170"/>
    </source>
</evidence>
<keyword evidence="8" id="KW-0675">Receptor</keyword>
<accession>A0A8B8H885</accession>
<keyword evidence="9" id="KW-0807">Transducer</keyword>
<protein>
    <submittedName>
        <fullName evidence="13">Uncharacterized protein LOC724462</fullName>
    </submittedName>
</protein>
<evidence type="ECO:0000256" key="5">
    <source>
        <dbReference type="ARBA" id="ARBA00022725"/>
    </source>
</evidence>
<dbReference type="GO" id="GO:0004984">
    <property type="term" value="F:olfactory receptor activity"/>
    <property type="evidence" value="ECO:0007669"/>
    <property type="project" value="InterPro"/>
</dbReference>
<feature type="transmembrane region" description="Helical" evidence="10">
    <location>
        <begin position="609"/>
        <end position="638"/>
    </location>
</feature>
<evidence type="ECO:0000256" key="7">
    <source>
        <dbReference type="ARBA" id="ARBA00023136"/>
    </source>
</evidence>